<dbReference type="KEGG" id="ifl:C1H71_18110"/>
<proteinExistence type="predicted"/>
<reference evidence="1 2" key="1">
    <citation type="submission" date="2018-01" db="EMBL/GenBank/DDBJ databases">
        <title>Genome sequence of Iodobacter sp. strain PCH194 isolated from Indian Trans-Himalaya.</title>
        <authorList>
            <person name="Kumar V."/>
            <person name="Thakur V."/>
            <person name="Kumar S."/>
            <person name="Singh D."/>
        </authorList>
    </citation>
    <scope>NUCLEOTIDE SEQUENCE [LARGE SCALE GENOMIC DNA]</scope>
    <source>
        <strain evidence="1 2">PCH194</strain>
    </source>
</reference>
<organism evidence="1 2">
    <name type="scientific">Iodobacter fluviatilis</name>
    <dbReference type="NCBI Taxonomy" id="537"/>
    <lineage>
        <taxon>Bacteria</taxon>
        <taxon>Pseudomonadati</taxon>
        <taxon>Pseudomonadota</taxon>
        <taxon>Betaproteobacteria</taxon>
        <taxon>Neisseriales</taxon>
        <taxon>Chitinibacteraceae</taxon>
        <taxon>Iodobacter</taxon>
    </lineage>
</organism>
<dbReference type="Proteomes" id="UP000515917">
    <property type="component" value="Chromosome"/>
</dbReference>
<gene>
    <name evidence="1" type="ORF">C1H71_18110</name>
</gene>
<accession>A0A7G3GDR5</accession>
<evidence type="ECO:0000313" key="2">
    <source>
        <dbReference type="Proteomes" id="UP000515917"/>
    </source>
</evidence>
<name>A0A7G3GDR5_9NEIS</name>
<evidence type="ECO:0000313" key="1">
    <source>
        <dbReference type="EMBL" id="QBC45259.1"/>
    </source>
</evidence>
<dbReference type="EMBL" id="CP025781">
    <property type="protein sequence ID" value="QBC45259.1"/>
    <property type="molecule type" value="Genomic_DNA"/>
</dbReference>
<dbReference type="AlphaFoldDB" id="A0A7G3GDR5"/>
<keyword evidence="2" id="KW-1185">Reference proteome</keyword>
<sequence>MSLSIKFCSLVSSKAKYFVQMQCWILLASKLGLVGIQVGLFKLGYLLGSVDVSFAIALSRKTARHKACDEGNNGLLSRSITQ</sequence>
<protein>
    <submittedName>
        <fullName evidence="1">Uncharacterized protein</fullName>
    </submittedName>
</protein>